<evidence type="ECO:0000313" key="3">
    <source>
        <dbReference type="Proteomes" id="UP000239560"/>
    </source>
</evidence>
<reference evidence="2 3" key="1">
    <citation type="journal article" date="2018" name="Elife">
        <title>Functional genomics of lipid metabolism in the oleaginous yeast Rhodosporidium toruloides.</title>
        <authorList>
            <person name="Coradetti S.T."/>
            <person name="Pinel D."/>
            <person name="Geiselman G."/>
            <person name="Ito M."/>
            <person name="Mondo S."/>
            <person name="Reilly M.C."/>
            <person name="Cheng Y.F."/>
            <person name="Bauer S."/>
            <person name="Grigoriev I."/>
            <person name="Gladden J.M."/>
            <person name="Simmons B.A."/>
            <person name="Brem R."/>
            <person name="Arkin A.P."/>
            <person name="Skerker J.M."/>
        </authorList>
    </citation>
    <scope>NUCLEOTIDE SEQUENCE [LARGE SCALE GENOMIC DNA]</scope>
    <source>
        <strain evidence="2 3">NBRC 0880</strain>
    </source>
</reference>
<proteinExistence type="predicted"/>
<feature type="compositionally biased region" description="Polar residues" evidence="1">
    <location>
        <begin position="262"/>
        <end position="294"/>
    </location>
</feature>
<evidence type="ECO:0000313" key="2">
    <source>
        <dbReference type="EMBL" id="PRQ70802.1"/>
    </source>
</evidence>
<name>A0A2S9ZYH8_RHOTO</name>
<dbReference type="OrthoDB" id="10388775at2759"/>
<feature type="compositionally biased region" description="Polar residues" evidence="1">
    <location>
        <begin position="120"/>
        <end position="137"/>
    </location>
</feature>
<dbReference type="EMBL" id="LCTV02000014">
    <property type="protein sequence ID" value="PRQ70802.1"/>
    <property type="molecule type" value="Genomic_DNA"/>
</dbReference>
<dbReference type="AlphaFoldDB" id="A0A2S9ZYH8"/>
<evidence type="ECO:0000256" key="1">
    <source>
        <dbReference type="SAM" id="MobiDB-lite"/>
    </source>
</evidence>
<sequence>MLACSPTPGLLGLQCSPQLLYVARTAAAGWPDATQSPTMAAAVLAPPAPLNPAPGALYDPDDLLALRVLDGAGVVPHGEDYTDDLEDLVSLSVAQHLRSKRSHQGLLSSRPSTILPPSDRPSTILSSSDYDSTSQNYPRPDSVKTAVQTLGSSTRQQDWPRPLAIDRGRQRSLVTLDSTREAPDEQSQTSPDRTRARRIGSGSPTEAERAEAGWETLQIGGTSPSASPPSARHQAVLTSAAAFSSGKAPTVSRNGRVRQRAVTHSPSSFLSSNQTPATTRSNPASQNRRSPASVTPSPPSRSQPRRTSLTTASSAVRAHRERPAAFPPAPSPHRSDVAALHASQTASPDVPQWANTPAPLIYRTSKGDLDYGDSPEGSRPLRPTDRVLPAVARRLEAERLRALAQGDEELARRLLVSEWGADGSPRRAVELQVMPKREKPQPECERADAIEAIVDSGPSLATPSSPSSTLSTPAPIQQTLPPPASTVRDSSVRRSDQPAPPLAKTDSEQPPATAHPASNKPVVGVQPSPPLVDPGYDAQGAGCCRCIVS</sequence>
<organism evidence="2 3">
    <name type="scientific">Rhodotorula toruloides</name>
    <name type="common">Yeast</name>
    <name type="synonym">Rhodosporidium toruloides</name>
    <dbReference type="NCBI Taxonomy" id="5286"/>
    <lineage>
        <taxon>Eukaryota</taxon>
        <taxon>Fungi</taxon>
        <taxon>Dikarya</taxon>
        <taxon>Basidiomycota</taxon>
        <taxon>Pucciniomycotina</taxon>
        <taxon>Microbotryomycetes</taxon>
        <taxon>Sporidiobolales</taxon>
        <taxon>Sporidiobolaceae</taxon>
        <taxon>Rhodotorula</taxon>
    </lineage>
</organism>
<accession>A0A2S9ZYH8</accession>
<feature type="compositionally biased region" description="Low complexity" evidence="1">
    <location>
        <begin position="458"/>
        <end position="475"/>
    </location>
</feature>
<feature type="compositionally biased region" description="Polar residues" evidence="1">
    <location>
        <begin position="145"/>
        <end position="157"/>
    </location>
</feature>
<protein>
    <submittedName>
        <fullName evidence="2">Uncharacterized protein</fullName>
    </submittedName>
</protein>
<feature type="compositionally biased region" description="Low complexity" evidence="1">
    <location>
        <begin position="302"/>
        <end position="311"/>
    </location>
</feature>
<feature type="region of interest" description="Disordered" evidence="1">
    <location>
        <begin position="456"/>
        <end position="539"/>
    </location>
</feature>
<feature type="region of interest" description="Disordered" evidence="1">
    <location>
        <begin position="240"/>
        <end position="356"/>
    </location>
</feature>
<comment type="caution">
    <text evidence="2">The sequence shown here is derived from an EMBL/GenBank/DDBJ whole genome shotgun (WGS) entry which is preliminary data.</text>
</comment>
<feature type="region of interest" description="Disordered" evidence="1">
    <location>
        <begin position="364"/>
        <end position="383"/>
    </location>
</feature>
<dbReference type="Proteomes" id="UP000239560">
    <property type="component" value="Unassembled WGS sequence"/>
</dbReference>
<feature type="region of interest" description="Disordered" evidence="1">
    <location>
        <begin position="100"/>
        <end position="212"/>
    </location>
</feature>
<gene>
    <name evidence="2" type="ORF">AAT19DRAFT_10959</name>
</gene>